<dbReference type="Proteomes" id="UP000026962">
    <property type="component" value="Chromosome 12"/>
</dbReference>
<reference evidence="2" key="1">
    <citation type="submission" date="2015-04" db="UniProtKB">
        <authorList>
            <consortium name="EnsemblPlants"/>
        </authorList>
    </citation>
    <scope>IDENTIFICATION</scope>
</reference>
<organism evidence="2">
    <name type="scientific">Oryza punctata</name>
    <name type="common">Red rice</name>
    <dbReference type="NCBI Taxonomy" id="4537"/>
    <lineage>
        <taxon>Eukaryota</taxon>
        <taxon>Viridiplantae</taxon>
        <taxon>Streptophyta</taxon>
        <taxon>Embryophyta</taxon>
        <taxon>Tracheophyta</taxon>
        <taxon>Spermatophyta</taxon>
        <taxon>Magnoliopsida</taxon>
        <taxon>Liliopsida</taxon>
        <taxon>Poales</taxon>
        <taxon>Poaceae</taxon>
        <taxon>BOP clade</taxon>
        <taxon>Oryzoideae</taxon>
        <taxon>Oryzeae</taxon>
        <taxon>Oryzinae</taxon>
        <taxon>Oryza</taxon>
    </lineage>
</organism>
<proteinExistence type="predicted"/>
<evidence type="ECO:0000256" key="1">
    <source>
        <dbReference type="SAM" id="MobiDB-lite"/>
    </source>
</evidence>
<keyword evidence="3" id="KW-1185">Reference proteome</keyword>
<accession>A0A0E0MLI7</accession>
<dbReference type="Gramene" id="OPUNC12G08310.2">
    <property type="protein sequence ID" value="OPUNC12G08310.2"/>
    <property type="gene ID" value="OPUNC12G08310"/>
</dbReference>
<evidence type="ECO:0000313" key="2">
    <source>
        <dbReference type="EnsemblPlants" id="OPUNC12G08310.2"/>
    </source>
</evidence>
<sequence>MHAPCDLAVSISSIRPSARLALKDSHPIPHSCCSQIPDPRPKIIATSAPNILAAGQRRRLLAEQAASAVASPPYMPPTKCRFVVVEPAAPALRHLPAEPTATAVFSWNHRPPPPPTISSAPPHLSTRSCCASFNFHTMSGPSAHTTQHKRKDPSPNSPASGQFPVGFHVPSKRSVPRRLHADPSEFPHPDPMITAQSRRKRKIAMLGKSHAARLTNQDLHQYVRPRVGPSQSCTSGPSTILIVKLYNHHASTYHSPTS</sequence>
<feature type="region of interest" description="Disordered" evidence="1">
    <location>
        <begin position="140"/>
        <end position="192"/>
    </location>
</feature>
<reference evidence="2" key="2">
    <citation type="submission" date="2018-05" db="EMBL/GenBank/DDBJ databases">
        <title>OpunRS2 (Oryza punctata Reference Sequence Version 2).</title>
        <authorList>
            <person name="Zhang J."/>
            <person name="Kudrna D."/>
            <person name="Lee S."/>
            <person name="Talag J."/>
            <person name="Welchert J."/>
            <person name="Wing R.A."/>
        </authorList>
    </citation>
    <scope>NUCLEOTIDE SEQUENCE [LARGE SCALE GENOMIC DNA]</scope>
</reference>
<feature type="compositionally biased region" description="Basic and acidic residues" evidence="1">
    <location>
        <begin position="179"/>
        <end position="188"/>
    </location>
</feature>
<dbReference type="AlphaFoldDB" id="A0A0E0MLI7"/>
<evidence type="ECO:0000313" key="3">
    <source>
        <dbReference type="Proteomes" id="UP000026962"/>
    </source>
</evidence>
<protein>
    <submittedName>
        <fullName evidence="2">Uncharacterized protein</fullName>
    </submittedName>
</protein>
<name>A0A0E0MLI7_ORYPU</name>
<dbReference type="EnsemblPlants" id="OPUNC12G08310.2">
    <property type="protein sequence ID" value="OPUNC12G08310.2"/>
    <property type="gene ID" value="OPUNC12G08310"/>
</dbReference>